<gene>
    <name evidence="2" type="ORF">ILUMI_27383</name>
</gene>
<proteinExistence type="predicted"/>
<evidence type="ECO:0000313" key="3">
    <source>
        <dbReference type="Proteomes" id="UP000801492"/>
    </source>
</evidence>
<accession>A0A8K0C3K2</accession>
<keyword evidence="3" id="KW-1185">Reference proteome</keyword>
<feature type="region of interest" description="Disordered" evidence="1">
    <location>
        <begin position="1"/>
        <end position="31"/>
    </location>
</feature>
<sequence>MLENEIQTQKERYAESNVDEDNQEPCSSQANCNKLHEDNELAKNVPKTQLFAREAFLTQDRLLGDLKILLVKFDENVKILEDEIDSRQNEARNQPEESTEDEQPRSEYESDEEIQVSKSQYAVQYSVRNRRRNSEEFIDDYGSQVQSSNETLTFFNREFVEQGWPIFQDCIGCFWSNYCASSDQQNYTETYSRTRNRSRNVQRDMEEERNPNMVKRRSGSMKNRKHKPNTIKEDISNQSHTQDNITNTNEKRGKSKSSGKPKQLRANNKDAKTKKDKNKKGTNKNSAKKLKNTNKTKNKS</sequence>
<feature type="compositionally biased region" description="Polar residues" evidence="1">
    <location>
        <begin position="236"/>
        <end position="248"/>
    </location>
</feature>
<feature type="compositionally biased region" description="Basic and acidic residues" evidence="1">
    <location>
        <begin position="86"/>
        <end position="95"/>
    </location>
</feature>
<dbReference type="EMBL" id="VTPC01091287">
    <property type="protein sequence ID" value="KAF2878784.1"/>
    <property type="molecule type" value="Genomic_DNA"/>
</dbReference>
<feature type="compositionally biased region" description="Basic and acidic residues" evidence="1">
    <location>
        <begin position="201"/>
        <end position="210"/>
    </location>
</feature>
<dbReference type="Proteomes" id="UP000801492">
    <property type="component" value="Unassembled WGS sequence"/>
</dbReference>
<feature type="compositionally biased region" description="Basic residues" evidence="1">
    <location>
        <begin position="274"/>
        <end position="300"/>
    </location>
</feature>
<name>A0A8K0C3K2_IGNLU</name>
<dbReference type="AlphaFoldDB" id="A0A8K0C3K2"/>
<feature type="region of interest" description="Disordered" evidence="1">
    <location>
        <begin position="185"/>
        <end position="300"/>
    </location>
</feature>
<protein>
    <submittedName>
        <fullName evidence="2">Uncharacterized protein</fullName>
    </submittedName>
</protein>
<feature type="region of interest" description="Disordered" evidence="1">
    <location>
        <begin position="86"/>
        <end position="116"/>
    </location>
</feature>
<evidence type="ECO:0000313" key="2">
    <source>
        <dbReference type="EMBL" id="KAF2878784.1"/>
    </source>
</evidence>
<organism evidence="2 3">
    <name type="scientific">Ignelater luminosus</name>
    <name type="common">Cucubano</name>
    <name type="synonym">Pyrophorus luminosus</name>
    <dbReference type="NCBI Taxonomy" id="2038154"/>
    <lineage>
        <taxon>Eukaryota</taxon>
        <taxon>Metazoa</taxon>
        <taxon>Ecdysozoa</taxon>
        <taxon>Arthropoda</taxon>
        <taxon>Hexapoda</taxon>
        <taxon>Insecta</taxon>
        <taxon>Pterygota</taxon>
        <taxon>Neoptera</taxon>
        <taxon>Endopterygota</taxon>
        <taxon>Coleoptera</taxon>
        <taxon>Polyphaga</taxon>
        <taxon>Elateriformia</taxon>
        <taxon>Elateroidea</taxon>
        <taxon>Elateridae</taxon>
        <taxon>Agrypninae</taxon>
        <taxon>Pyrophorini</taxon>
        <taxon>Ignelater</taxon>
    </lineage>
</organism>
<feature type="compositionally biased region" description="Basic residues" evidence="1">
    <location>
        <begin position="214"/>
        <end position="229"/>
    </location>
</feature>
<comment type="caution">
    <text evidence="2">The sequence shown here is derived from an EMBL/GenBank/DDBJ whole genome shotgun (WGS) entry which is preliminary data.</text>
</comment>
<reference evidence="2" key="1">
    <citation type="submission" date="2019-08" db="EMBL/GenBank/DDBJ databases">
        <title>The genome of the North American firefly Photinus pyralis.</title>
        <authorList>
            <consortium name="Photinus pyralis genome working group"/>
            <person name="Fallon T.R."/>
            <person name="Sander Lower S.E."/>
            <person name="Weng J.-K."/>
        </authorList>
    </citation>
    <scope>NUCLEOTIDE SEQUENCE</scope>
    <source>
        <strain evidence="2">TRF0915ILg1</strain>
        <tissue evidence="2">Whole body</tissue>
    </source>
</reference>
<dbReference type="OrthoDB" id="10603375at2759"/>
<feature type="compositionally biased region" description="Basic residues" evidence="1">
    <location>
        <begin position="253"/>
        <end position="263"/>
    </location>
</feature>
<evidence type="ECO:0000256" key="1">
    <source>
        <dbReference type="SAM" id="MobiDB-lite"/>
    </source>
</evidence>